<feature type="transmembrane region" description="Helical" evidence="10">
    <location>
        <begin position="385"/>
        <end position="413"/>
    </location>
</feature>
<keyword evidence="4 10" id="KW-0812">Transmembrane</keyword>
<dbReference type="KEGG" id="est:DN752_04555"/>
<sequence length="651" mass="72764">MIRNSLYTIFTVGVLLCIFPYNAMASQDDSNLRTSIHLLDYISRDYTAAVQNGEVIDEGEFAEMQEFSDKVYVLIEESKLPQDDKLRMLSQLKELGKQIEKKAPHQSIYNLAQQTRQDIIKTTGLKTAPLIWPDLKNGKSLYVQNCTSCHGVNGAGDGKLAAGLKPAPTNFLNDTLMQEISSFQAYNTIKLGVEGTAMQSFATLSDKEIWDLAFYIKALRFTPQADKNSELQQKFDRANNTVNLEEVATLSDVELVKRLSNNDSADKELLLTALRTQSPGDNAQKYSLDKARNYLKSALQNYTSGSYSSAREDALAAYLEGIEPSEARLKANAPAFTARLEQQMFKIREVIENKGDKAQVEKEIDNGLAMLGQAEELMQDKKLNYWVSFALSASIMLREGLEAFLILALILALIRSSGLKKAIPWVHGGWITAILLGVAGWFFSDWVIGISGKNREIMEGMISLVAVIVLAFVGFWLHDHSHAKKWKKFIEEKIGKQLKKDKMFGIAFFSFMVVFREAFESILFLQAISLETQPAHQSSIGLGVLAAFVMISLFAVLFVRYSKKIPVRQLFRYSAWAITLLALILIGKGVHSIQEAGWLSVTGFPVSVSVDLLGIYPTIETVAAQVALLVLMLLLYFWSNHKTKIRSTKLN</sequence>
<organism evidence="13 14">
    <name type="scientific">Echinicola strongylocentroti</name>
    <dbReference type="NCBI Taxonomy" id="1795355"/>
    <lineage>
        <taxon>Bacteria</taxon>
        <taxon>Pseudomonadati</taxon>
        <taxon>Bacteroidota</taxon>
        <taxon>Cytophagia</taxon>
        <taxon>Cytophagales</taxon>
        <taxon>Cyclobacteriaceae</taxon>
        <taxon>Echinicola</taxon>
    </lineage>
</organism>
<evidence type="ECO:0000256" key="10">
    <source>
        <dbReference type="SAM" id="Phobius"/>
    </source>
</evidence>
<dbReference type="Gene3D" id="1.10.760.10">
    <property type="entry name" value="Cytochrome c-like domain"/>
    <property type="match status" value="1"/>
</dbReference>
<dbReference type="AlphaFoldDB" id="A0A2Z4IFB3"/>
<reference evidence="13 14" key="1">
    <citation type="submission" date="2018-06" db="EMBL/GenBank/DDBJ databases">
        <title>Echinicola strongylocentroti sp. nov., isolated from a sea urchin Strongylocentrotus intermedius.</title>
        <authorList>
            <person name="Bae S.S."/>
        </authorList>
    </citation>
    <scope>NUCLEOTIDE SEQUENCE [LARGE SCALE GENOMIC DNA]</scope>
    <source>
        <strain evidence="13 14">MEBiC08714</strain>
    </source>
</reference>
<dbReference type="GO" id="GO:0033573">
    <property type="term" value="C:high-affinity iron permease complex"/>
    <property type="evidence" value="ECO:0007669"/>
    <property type="project" value="InterPro"/>
</dbReference>
<evidence type="ECO:0000313" key="14">
    <source>
        <dbReference type="Proteomes" id="UP000248688"/>
    </source>
</evidence>
<keyword evidence="3 9" id="KW-0349">Heme</keyword>
<keyword evidence="6 10" id="KW-1133">Transmembrane helix</keyword>
<dbReference type="InterPro" id="IPR036909">
    <property type="entry name" value="Cyt_c-like_dom_sf"/>
</dbReference>
<dbReference type="Pfam" id="PF00034">
    <property type="entry name" value="Cytochrom_C"/>
    <property type="match status" value="1"/>
</dbReference>
<gene>
    <name evidence="13" type="ORF">DN752_04555</name>
</gene>
<evidence type="ECO:0000256" key="1">
    <source>
        <dbReference type="ARBA" id="ARBA00004141"/>
    </source>
</evidence>
<keyword evidence="8 10" id="KW-0472">Membrane</keyword>
<dbReference type="GO" id="GO:0015093">
    <property type="term" value="F:ferrous iron transmembrane transporter activity"/>
    <property type="evidence" value="ECO:0007669"/>
    <property type="project" value="TreeGrafter"/>
</dbReference>
<evidence type="ECO:0000256" key="3">
    <source>
        <dbReference type="ARBA" id="ARBA00022617"/>
    </source>
</evidence>
<feature type="domain" description="Cytochrome c" evidence="12">
    <location>
        <begin position="133"/>
        <end position="220"/>
    </location>
</feature>
<keyword evidence="14" id="KW-1185">Reference proteome</keyword>
<feature type="transmembrane region" description="Helical" evidence="10">
    <location>
        <begin position="425"/>
        <end position="448"/>
    </location>
</feature>
<dbReference type="GO" id="GO:0020037">
    <property type="term" value="F:heme binding"/>
    <property type="evidence" value="ECO:0007669"/>
    <property type="project" value="InterPro"/>
</dbReference>
<dbReference type="GO" id="GO:0046872">
    <property type="term" value="F:metal ion binding"/>
    <property type="evidence" value="ECO:0007669"/>
    <property type="project" value="UniProtKB-KW"/>
</dbReference>
<name>A0A2Z4IFB3_9BACT</name>
<evidence type="ECO:0000256" key="7">
    <source>
        <dbReference type="ARBA" id="ARBA00023004"/>
    </source>
</evidence>
<evidence type="ECO:0000256" key="5">
    <source>
        <dbReference type="ARBA" id="ARBA00022723"/>
    </source>
</evidence>
<evidence type="ECO:0000256" key="4">
    <source>
        <dbReference type="ARBA" id="ARBA00022692"/>
    </source>
</evidence>
<evidence type="ECO:0000259" key="12">
    <source>
        <dbReference type="PROSITE" id="PS51007"/>
    </source>
</evidence>
<keyword evidence="11" id="KW-0732">Signal</keyword>
<dbReference type="PANTHER" id="PTHR31632">
    <property type="entry name" value="IRON TRANSPORTER FTH1"/>
    <property type="match status" value="1"/>
</dbReference>
<evidence type="ECO:0000256" key="9">
    <source>
        <dbReference type="PROSITE-ProRule" id="PRU00433"/>
    </source>
</evidence>
<evidence type="ECO:0000313" key="13">
    <source>
        <dbReference type="EMBL" id="AWW29469.1"/>
    </source>
</evidence>
<dbReference type="OrthoDB" id="9779283at2"/>
<feature type="signal peptide" evidence="11">
    <location>
        <begin position="1"/>
        <end position="25"/>
    </location>
</feature>
<evidence type="ECO:0000256" key="6">
    <source>
        <dbReference type="ARBA" id="ARBA00022989"/>
    </source>
</evidence>
<dbReference type="Pfam" id="PF03239">
    <property type="entry name" value="FTR1"/>
    <property type="match status" value="1"/>
</dbReference>
<protein>
    <submittedName>
        <fullName evidence="13">Iron permease</fullName>
    </submittedName>
</protein>
<dbReference type="SUPFAM" id="SSF46626">
    <property type="entry name" value="Cytochrome c"/>
    <property type="match status" value="1"/>
</dbReference>
<dbReference type="Proteomes" id="UP000248688">
    <property type="component" value="Chromosome"/>
</dbReference>
<feature type="transmembrane region" description="Helical" evidence="10">
    <location>
        <begin position="573"/>
        <end position="593"/>
    </location>
</feature>
<keyword evidence="7 9" id="KW-0408">Iron</keyword>
<feature type="transmembrane region" description="Helical" evidence="10">
    <location>
        <begin position="540"/>
        <end position="561"/>
    </location>
</feature>
<proteinExistence type="inferred from homology"/>
<keyword evidence="5 9" id="KW-0479">Metal-binding</keyword>
<accession>A0A2Z4IFB3</accession>
<comment type="subcellular location">
    <subcellularLocation>
        <location evidence="1">Membrane</location>
        <topology evidence="1">Multi-pass membrane protein</topology>
    </subcellularLocation>
</comment>
<dbReference type="EMBL" id="CP030041">
    <property type="protein sequence ID" value="AWW29469.1"/>
    <property type="molecule type" value="Genomic_DNA"/>
</dbReference>
<evidence type="ECO:0000256" key="2">
    <source>
        <dbReference type="ARBA" id="ARBA00008333"/>
    </source>
</evidence>
<dbReference type="PROSITE" id="PS51007">
    <property type="entry name" value="CYTC"/>
    <property type="match status" value="1"/>
</dbReference>
<evidence type="ECO:0000256" key="11">
    <source>
        <dbReference type="SAM" id="SignalP"/>
    </source>
</evidence>
<feature type="transmembrane region" description="Helical" evidence="10">
    <location>
        <begin position="613"/>
        <end position="638"/>
    </location>
</feature>
<feature type="chain" id="PRO_5016255508" evidence="11">
    <location>
        <begin position="26"/>
        <end position="651"/>
    </location>
</feature>
<dbReference type="InterPro" id="IPR009056">
    <property type="entry name" value="Cyt_c-like_dom"/>
</dbReference>
<dbReference type="InterPro" id="IPR004923">
    <property type="entry name" value="FTR1/Fip1/EfeU"/>
</dbReference>
<dbReference type="PANTHER" id="PTHR31632:SF2">
    <property type="entry name" value="PLASMA MEMBRANE IRON PERMEASE"/>
    <property type="match status" value="1"/>
</dbReference>
<feature type="transmembrane region" description="Helical" evidence="10">
    <location>
        <begin position="503"/>
        <end position="528"/>
    </location>
</feature>
<comment type="similarity">
    <text evidence="2">Belongs to the oxidase-dependent Fe transporter (OFeT) (TC 9.A.10.1) family.</text>
</comment>
<feature type="transmembrane region" description="Helical" evidence="10">
    <location>
        <begin position="460"/>
        <end position="478"/>
    </location>
</feature>
<evidence type="ECO:0000256" key="8">
    <source>
        <dbReference type="ARBA" id="ARBA00023136"/>
    </source>
</evidence>
<dbReference type="GO" id="GO:0009055">
    <property type="term" value="F:electron transfer activity"/>
    <property type="evidence" value="ECO:0007669"/>
    <property type="project" value="InterPro"/>
</dbReference>